<dbReference type="RefSeq" id="WP_130238443.1">
    <property type="nucleotide sequence ID" value="NZ_RQXS01000002.1"/>
</dbReference>
<sequence length="84" mass="9685">MMWQMYALAGLGAVFVAIYARLHWQGKKLAEKQKEIEMVKAEARAVAEEMENAEKSKQIEQANRRLTAHGVDEQLQSKGYFRED</sequence>
<evidence type="ECO:0000313" key="3">
    <source>
        <dbReference type="EMBL" id="RZN61375.1"/>
    </source>
</evidence>
<feature type="coiled-coil region" evidence="1">
    <location>
        <begin position="29"/>
        <end position="65"/>
    </location>
</feature>
<name>A0A8B3TKM5_AVIPA</name>
<evidence type="ECO:0000256" key="1">
    <source>
        <dbReference type="SAM" id="Coils"/>
    </source>
</evidence>
<gene>
    <name evidence="3" type="ORF">EIG79_01165</name>
</gene>
<organism evidence="3 4">
    <name type="scientific">Avibacterium paragallinarum</name>
    <name type="common">Haemophilus gallinarum</name>
    <dbReference type="NCBI Taxonomy" id="728"/>
    <lineage>
        <taxon>Bacteria</taxon>
        <taxon>Pseudomonadati</taxon>
        <taxon>Pseudomonadota</taxon>
        <taxon>Gammaproteobacteria</taxon>
        <taxon>Pasteurellales</taxon>
        <taxon>Pasteurellaceae</taxon>
        <taxon>Avibacterium</taxon>
    </lineage>
</organism>
<accession>A0A8B3TKM5</accession>
<dbReference type="Proteomes" id="UP000294229">
    <property type="component" value="Unassembled WGS sequence"/>
</dbReference>
<protein>
    <submittedName>
        <fullName evidence="3">DUF2681 domain-containing protein</fullName>
    </submittedName>
</protein>
<dbReference type="AlphaFoldDB" id="A0A8B3TKM5"/>
<evidence type="ECO:0000313" key="4">
    <source>
        <dbReference type="Proteomes" id="UP000294229"/>
    </source>
</evidence>
<dbReference type="EMBL" id="RQXS01000002">
    <property type="protein sequence ID" value="RZN61375.1"/>
    <property type="molecule type" value="Genomic_DNA"/>
</dbReference>
<dbReference type="Pfam" id="PF10883">
    <property type="entry name" value="DUF2681"/>
    <property type="match status" value="1"/>
</dbReference>
<proteinExistence type="predicted"/>
<evidence type="ECO:0000256" key="2">
    <source>
        <dbReference type="SAM" id="MobiDB-lite"/>
    </source>
</evidence>
<dbReference type="InterPro" id="IPR020274">
    <property type="entry name" value="Uncharacterised_HI1496"/>
</dbReference>
<reference evidence="3 4" key="1">
    <citation type="submission" date="2018-11" db="EMBL/GenBank/DDBJ databases">
        <title>Sequencing Av. paragallinarum serogroups.</title>
        <authorList>
            <person name="Hellmuth J.E."/>
            <person name="Boucher C.E."/>
            <person name="Cason E.D."/>
        </authorList>
    </citation>
    <scope>NUCLEOTIDE SEQUENCE [LARGE SCALE GENOMIC DNA]</scope>
    <source>
        <strain evidence="3 4">SA-3</strain>
    </source>
</reference>
<feature type="region of interest" description="Disordered" evidence="2">
    <location>
        <begin position="65"/>
        <end position="84"/>
    </location>
</feature>
<keyword evidence="1" id="KW-0175">Coiled coil</keyword>
<comment type="caution">
    <text evidence="3">The sequence shown here is derived from an EMBL/GenBank/DDBJ whole genome shotgun (WGS) entry which is preliminary data.</text>
</comment>